<dbReference type="SMART" id="SM00829">
    <property type="entry name" value="PKS_ER"/>
    <property type="match status" value="1"/>
</dbReference>
<proteinExistence type="predicted"/>
<dbReference type="InterPro" id="IPR013149">
    <property type="entry name" value="ADH-like_C"/>
</dbReference>
<dbReference type="SUPFAM" id="SSF50129">
    <property type="entry name" value="GroES-like"/>
    <property type="match status" value="1"/>
</dbReference>
<dbReference type="KEGG" id="ncv:NCAV_1451"/>
<dbReference type="PANTHER" id="PTHR44154">
    <property type="entry name" value="QUINONE OXIDOREDUCTASE"/>
    <property type="match status" value="1"/>
</dbReference>
<dbReference type="InterPro" id="IPR020843">
    <property type="entry name" value="ER"/>
</dbReference>
<dbReference type="Gene3D" id="3.90.180.10">
    <property type="entry name" value="Medium-chain alcohol dehydrogenases, catalytic domain"/>
    <property type="match status" value="1"/>
</dbReference>
<dbReference type="InterPro" id="IPR051603">
    <property type="entry name" value="Zinc-ADH_QOR/CCCR"/>
</dbReference>
<dbReference type="PANTHER" id="PTHR44154:SF1">
    <property type="entry name" value="QUINONE OXIDOREDUCTASE"/>
    <property type="match status" value="1"/>
</dbReference>
<evidence type="ECO:0000256" key="1">
    <source>
        <dbReference type="ARBA" id="ARBA00022857"/>
    </source>
</evidence>
<dbReference type="EMBL" id="LT981265">
    <property type="protein sequence ID" value="SPC34617.1"/>
    <property type="molecule type" value="Genomic_DNA"/>
</dbReference>
<evidence type="ECO:0000313" key="3">
    <source>
        <dbReference type="EMBL" id="SPC34617.1"/>
    </source>
</evidence>
<dbReference type="RefSeq" id="WP_158648668.1">
    <property type="nucleotide sequence ID" value="NZ_LT981265.1"/>
</dbReference>
<evidence type="ECO:0000313" key="4">
    <source>
        <dbReference type="Proteomes" id="UP000236248"/>
    </source>
</evidence>
<gene>
    <name evidence="3" type="primary">adh</name>
    <name evidence="3" type="ORF">NCAV_1451</name>
</gene>
<dbReference type="Pfam" id="PF00107">
    <property type="entry name" value="ADH_zinc_N"/>
    <property type="match status" value="1"/>
</dbReference>
<dbReference type="AlphaFoldDB" id="A0A2K5ASK9"/>
<dbReference type="EC" id="1.1.1.1" evidence="3"/>
<dbReference type="InterPro" id="IPR011032">
    <property type="entry name" value="GroES-like_sf"/>
</dbReference>
<keyword evidence="3" id="KW-0560">Oxidoreductase</keyword>
<dbReference type="GO" id="GO:0004022">
    <property type="term" value="F:alcohol dehydrogenase (NAD+) activity"/>
    <property type="evidence" value="ECO:0007669"/>
    <property type="project" value="UniProtKB-EC"/>
</dbReference>
<sequence>MKAVVLHRHGGVDALRYQDFPEPLCSKDEVLVNVHACSVNRLDVWVRKGLAGREVRFPHILGCDISGYLTSDVDHPNLKMKKGSKVVVYPMIHCGSCRFCRIGKESRCISSNASIIGGFSSWHGGYAEYLKVPVRNIIPLESYLSMEEAASINIAYLTAYSMIKYAMRLMRDINGYDDVTIATTTAAVDYLANTNTVNDNLSLLVYGAGSGIGVASVQFAKVMGYKVIATVGSQDKLEKAYALGCDLVIDRSKQDIVREVMKFTMGEGVDLVIDHVGIWDTSIKCLKKGSGIMAVCGATASEHTNVEVRPFYNKLALIFGAYLGSKKELVEMLRFMQEHNIRPVIDSVFALKDAALAHTKMEMNNHFGKIVIKVASI</sequence>
<dbReference type="SUPFAM" id="SSF51735">
    <property type="entry name" value="NAD(P)-binding Rossmann-fold domains"/>
    <property type="match status" value="1"/>
</dbReference>
<name>A0A2K5ASK9_9ARCH</name>
<protein>
    <submittedName>
        <fullName evidence="3">Putative alcohol dehydrogenase protein</fullName>
        <ecNumber evidence="3">1.1.1.1</ecNumber>
    </submittedName>
</protein>
<accession>A0A2K5ASK9</accession>
<evidence type="ECO:0000259" key="2">
    <source>
        <dbReference type="SMART" id="SM00829"/>
    </source>
</evidence>
<reference evidence="4" key="1">
    <citation type="submission" date="2018-01" db="EMBL/GenBank/DDBJ databases">
        <authorList>
            <person name="Kerou L M."/>
        </authorList>
    </citation>
    <scope>NUCLEOTIDE SEQUENCE [LARGE SCALE GENOMIC DNA]</scope>
    <source>
        <strain evidence="4">SCU2</strain>
    </source>
</reference>
<organism evidence="3 4">
    <name type="scientific">Candidatus Nitrosocaldus cavascurensis</name>
    <dbReference type="NCBI Taxonomy" id="2058097"/>
    <lineage>
        <taxon>Archaea</taxon>
        <taxon>Nitrososphaerota</taxon>
        <taxon>Nitrososphaeria</taxon>
        <taxon>Candidatus Nitrosocaldales</taxon>
        <taxon>Candidatus Nitrosocaldaceae</taxon>
        <taxon>Candidatus Nitrosocaldus</taxon>
    </lineage>
</organism>
<feature type="domain" description="Enoyl reductase (ER)" evidence="2">
    <location>
        <begin position="10"/>
        <end position="372"/>
    </location>
</feature>
<dbReference type="InterPro" id="IPR013154">
    <property type="entry name" value="ADH-like_N"/>
</dbReference>
<keyword evidence="4" id="KW-1185">Reference proteome</keyword>
<dbReference type="GeneID" id="41595442"/>
<keyword evidence="1" id="KW-0521">NADP</keyword>
<dbReference type="Proteomes" id="UP000236248">
    <property type="component" value="Chromosome NCAV"/>
</dbReference>
<dbReference type="InterPro" id="IPR036291">
    <property type="entry name" value="NAD(P)-bd_dom_sf"/>
</dbReference>
<dbReference type="Pfam" id="PF08240">
    <property type="entry name" value="ADH_N"/>
    <property type="match status" value="1"/>
</dbReference>